<feature type="compositionally biased region" description="Gly residues" evidence="18">
    <location>
        <begin position="313"/>
        <end position="324"/>
    </location>
</feature>
<comment type="similarity">
    <text evidence="2">Belongs to the polyprenol kinase family.</text>
</comment>
<keyword evidence="7" id="KW-0479">Metal-binding</keyword>
<evidence type="ECO:0000256" key="6">
    <source>
        <dbReference type="ARBA" id="ARBA00022692"/>
    </source>
</evidence>
<dbReference type="InterPro" id="IPR002893">
    <property type="entry name" value="Znf_MYND"/>
</dbReference>
<evidence type="ECO:0000313" key="20">
    <source>
        <dbReference type="EMBL" id="KXZ44607.1"/>
    </source>
</evidence>
<evidence type="ECO:0000256" key="12">
    <source>
        <dbReference type="ARBA" id="ARBA00022989"/>
    </source>
</evidence>
<comment type="subcellular location">
    <subcellularLocation>
        <location evidence="1">Plastid</location>
        <location evidence="1">Chloroplast membrane</location>
        <topology evidence="1">Multi-pass membrane protein</topology>
    </subcellularLocation>
</comment>
<evidence type="ECO:0000256" key="11">
    <source>
        <dbReference type="ARBA" id="ARBA00022946"/>
    </source>
</evidence>
<dbReference type="OrthoDB" id="563259at2759"/>
<evidence type="ECO:0000256" key="8">
    <source>
        <dbReference type="ARBA" id="ARBA00022771"/>
    </source>
</evidence>
<dbReference type="Gene3D" id="6.10.140.2220">
    <property type="match status" value="1"/>
</dbReference>
<keyword evidence="8 17" id="KW-0863">Zinc-finger</keyword>
<evidence type="ECO:0000256" key="1">
    <source>
        <dbReference type="ARBA" id="ARBA00004508"/>
    </source>
</evidence>
<dbReference type="SUPFAM" id="SSF144232">
    <property type="entry name" value="HIT/MYND zinc finger-like"/>
    <property type="match status" value="1"/>
</dbReference>
<dbReference type="GO" id="GO:0016020">
    <property type="term" value="C:membrane"/>
    <property type="evidence" value="ECO:0007669"/>
    <property type="project" value="UniProtKB-SubCell"/>
</dbReference>
<reference evidence="21" key="1">
    <citation type="journal article" date="2016" name="Nat. Commun.">
        <title>The Gonium pectorale genome demonstrates co-option of cell cycle regulation during the evolution of multicellularity.</title>
        <authorList>
            <person name="Hanschen E.R."/>
            <person name="Marriage T.N."/>
            <person name="Ferris P.J."/>
            <person name="Hamaji T."/>
            <person name="Toyoda A."/>
            <person name="Fujiyama A."/>
            <person name="Neme R."/>
            <person name="Noguchi H."/>
            <person name="Minakuchi Y."/>
            <person name="Suzuki M."/>
            <person name="Kawai-Toyooka H."/>
            <person name="Smith D.R."/>
            <person name="Sparks H."/>
            <person name="Anderson J."/>
            <person name="Bakaric R."/>
            <person name="Luria V."/>
            <person name="Karger A."/>
            <person name="Kirschner M.W."/>
            <person name="Durand P.M."/>
            <person name="Michod R.E."/>
            <person name="Nozaki H."/>
            <person name="Olson B.J."/>
        </authorList>
    </citation>
    <scope>NUCLEOTIDE SEQUENCE [LARGE SCALE GENOMIC DNA]</scope>
    <source>
        <strain evidence="21">NIES-2863</strain>
    </source>
</reference>
<dbReference type="Pfam" id="PF01753">
    <property type="entry name" value="zf-MYND"/>
    <property type="match status" value="1"/>
</dbReference>
<keyword evidence="4" id="KW-0934">Plastid</keyword>
<keyword evidence="6" id="KW-0812">Transmembrane</keyword>
<dbReference type="EC" id="2.7.1.182" evidence="15"/>
<evidence type="ECO:0000256" key="18">
    <source>
        <dbReference type="SAM" id="MobiDB-lite"/>
    </source>
</evidence>
<dbReference type="Proteomes" id="UP000075714">
    <property type="component" value="Unassembled WGS sequence"/>
</dbReference>
<keyword evidence="21" id="KW-1185">Reference proteome</keyword>
<dbReference type="GO" id="GO:0010276">
    <property type="term" value="F:phytol kinase activity"/>
    <property type="evidence" value="ECO:0007669"/>
    <property type="project" value="UniProtKB-EC"/>
</dbReference>
<feature type="domain" description="MYND-type" evidence="19">
    <location>
        <begin position="831"/>
        <end position="876"/>
    </location>
</feature>
<dbReference type="EMBL" id="LSYV01000065">
    <property type="protein sequence ID" value="KXZ44607.1"/>
    <property type="molecule type" value="Genomic_DNA"/>
</dbReference>
<keyword evidence="3" id="KW-0150">Chloroplast</keyword>
<evidence type="ECO:0000256" key="2">
    <source>
        <dbReference type="ARBA" id="ARBA00010794"/>
    </source>
</evidence>
<gene>
    <name evidence="20" type="ORF">GPECTOR_64g101</name>
</gene>
<dbReference type="PANTHER" id="PTHR32523:SF8">
    <property type="entry name" value="DOLICHOL KINASE"/>
    <property type="match status" value="1"/>
</dbReference>
<evidence type="ECO:0000259" key="19">
    <source>
        <dbReference type="PROSITE" id="PS50865"/>
    </source>
</evidence>
<evidence type="ECO:0000256" key="5">
    <source>
        <dbReference type="ARBA" id="ARBA00022679"/>
    </source>
</evidence>
<dbReference type="InterPro" id="IPR039606">
    <property type="entry name" value="Phytol/farnesol_kinase"/>
</dbReference>
<organism evidence="20 21">
    <name type="scientific">Gonium pectorale</name>
    <name type="common">Green alga</name>
    <dbReference type="NCBI Taxonomy" id="33097"/>
    <lineage>
        <taxon>Eukaryota</taxon>
        <taxon>Viridiplantae</taxon>
        <taxon>Chlorophyta</taxon>
        <taxon>core chlorophytes</taxon>
        <taxon>Chlorophyceae</taxon>
        <taxon>CS clade</taxon>
        <taxon>Chlamydomonadales</taxon>
        <taxon>Volvocaceae</taxon>
        <taxon>Gonium</taxon>
    </lineage>
</organism>
<dbReference type="PANTHER" id="PTHR32523">
    <property type="entry name" value="PHYTOL KINASE 1, CHLOROPLASTIC"/>
    <property type="match status" value="1"/>
</dbReference>
<keyword evidence="5" id="KW-0808">Transferase</keyword>
<dbReference type="GO" id="GO:0009507">
    <property type="term" value="C:chloroplast"/>
    <property type="evidence" value="ECO:0007669"/>
    <property type="project" value="UniProtKB-SubCell"/>
</dbReference>
<evidence type="ECO:0000256" key="4">
    <source>
        <dbReference type="ARBA" id="ARBA00022640"/>
    </source>
</evidence>
<evidence type="ECO:0000256" key="13">
    <source>
        <dbReference type="ARBA" id="ARBA00023136"/>
    </source>
</evidence>
<comment type="catalytic activity">
    <reaction evidence="16">
        <text>phytol + CTP = phytyl phosphate + CDP + H(+)</text>
        <dbReference type="Rhea" id="RHEA:38055"/>
        <dbReference type="ChEBI" id="CHEBI:15378"/>
        <dbReference type="ChEBI" id="CHEBI:17327"/>
        <dbReference type="ChEBI" id="CHEBI:37563"/>
        <dbReference type="ChEBI" id="CHEBI:58069"/>
        <dbReference type="ChEBI" id="CHEBI:75483"/>
        <dbReference type="EC" id="2.7.1.182"/>
    </reaction>
</comment>
<feature type="region of interest" description="Disordered" evidence="18">
    <location>
        <begin position="1"/>
        <end position="23"/>
    </location>
</feature>
<evidence type="ECO:0000256" key="14">
    <source>
        <dbReference type="ARBA" id="ARBA00024015"/>
    </source>
</evidence>
<keyword evidence="11" id="KW-0809">Transit peptide</keyword>
<feature type="region of interest" description="Disordered" evidence="18">
    <location>
        <begin position="313"/>
        <end position="336"/>
    </location>
</feature>
<dbReference type="PROSITE" id="PS50865">
    <property type="entry name" value="ZF_MYND_2"/>
    <property type="match status" value="1"/>
</dbReference>
<name>A0A150G424_GONPE</name>
<accession>A0A150G424</accession>
<evidence type="ECO:0000256" key="7">
    <source>
        <dbReference type="ARBA" id="ARBA00022723"/>
    </source>
</evidence>
<comment type="pathway">
    <text evidence="14">Cofactor biosynthesis; tocopherol biosynthesis.</text>
</comment>
<dbReference type="AlphaFoldDB" id="A0A150G424"/>
<keyword evidence="12" id="KW-1133">Transmembrane helix</keyword>
<dbReference type="GO" id="GO:0008270">
    <property type="term" value="F:zinc ion binding"/>
    <property type="evidence" value="ECO:0007669"/>
    <property type="project" value="UniProtKB-KW"/>
</dbReference>
<comment type="caution">
    <text evidence="20">The sequence shown here is derived from an EMBL/GenBank/DDBJ whole genome shotgun (WGS) entry which is preliminary data.</text>
</comment>
<evidence type="ECO:0000313" key="21">
    <source>
        <dbReference type="Proteomes" id="UP000075714"/>
    </source>
</evidence>
<protein>
    <recommendedName>
        <fullName evidence="15">phytol kinase</fullName>
        <ecNumber evidence="15">2.7.1.182</ecNumber>
    </recommendedName>
</protein>
<evidence type="ECO:0000256" key="9">
    <source>
        <dbReference type="ARBA" id="ARBA00022777"/>
    </source>
</evidence>
<sequence>MSSRRSRPAGDGSGNGRAGPDLIPSKIRDALERLSGTIAPLFAGRPGSAVCGPAQGPLLRLLAATLRLRPRELVGQGARQELLQEIAALGVFAIASALRPPKTIAGRRLACSFLLALLRSKALHAASRQLAEMLRELRTELVAALEDSWALEHAARAMFLRTCDAVLLRVLVPTTAVTATIAYSSLCDLHAHWSGPRAGANGEALAARLRAVASGRCVQHAARCFGLATLCGVDGGSAYGLPGELLAVLPSGQGATHVWATAGNSFGAATGPLMTMVRMLQLADPAPPGRRGALALALRVGWLAVAQTAGQAGDGGGGSGGGGASPPAAEEAVGPRRSVPQRDVFPLAAEALNAAWCYLSLPMAVEPAASGAAVVEAAGWWRLLAAVMDRAVPCSAADDGRLSPAWLGACLAKAWRFLPDCDVLCLPAEPPPTLSAALDGGLLRCLELLMRRAGREPQGPEAAVLQELLGRDRRLQSVWSYLAPLLAYGEPRQAAALVATLRKLLRMADSRAPGAEVLAPTPNCDADIFPAMVADFLTTVEEQEAAHAAPAHEPPSPASQQLLRLLSCAACEWLPELSQSLSQTLSSGGAASPGRLSALLPWLLLLAGRCGVRRWAAADVGLPRSDAYGEAGGGGEAAGYSGWRALLLEEVGAVPLLGASLRAMPRLAELPRESRLPLLRSIVAACCAVAAVARGRHWPPAAAAAGRLEQQELGDAAAAVLRQGVLEGSAVRAPAAASAAAAPSGIAAAGTPATPPLPWQPGLLREAATCLRSCGDQDMAAQAEALAAYLELGGDGACEPTRQVPPPPGPLVSALPPPNEARRLLPGRCANPSCANLEGDSEADLTLKACAGCGAVGYCCRLCQTAHWRAGHKRACVRPGGEGAR</sequence>
<keyword evidence="10" id="KW-0862">Zinc</keyword>
<evidence type="ECO:0000256" key="17">
    <source>
        <dbReference type="PROSITE-ProRule" id="PRU00134"/>
    </source>
</evidence>
<proteinExistence type="inferred from homology"/>
<keyword evidence="13" id="KW-0472">Membrane</keyword>
<evidence type="ECO:0000256" key="16">
    <source>
        <dbReference type="ARBA" id="ARBA00048889"/>
    </source>
</evidence>
<evidence type="ECO:0000256" key="10">
    <source>
        <dbReference type="ARBA" id="ARBA00022833"/>
    </source>
</evidence>
<evidence type="ECO:0000256" key="15">
    <source>
        <dbReference type="ARBA" id="ARBA00039024"/>
    </source>
</evidence>
<keyword evidence="9" id="KW-0418">Kinase</keyword>
<evidence type="ECO:0000256" key="3">
    <source>
        <dbReference type="ARBA" id="ARBA00022528"/>
    </source>
</evidence>